<dbReference type="STRING" id="1081103.A0A0B2X7T5"/>
<dbReference type="RefSeq" id="XP_040682411.1">
    <property type="nucleotide sequence ID" value="XM_040819146.1"/>
</dbReference>
<feature type="region of interest" description="Disordered" evidence="1">
    <location>
        <begin position="161"/>
        <end position="197"/>
    </location>
</feature>
<organism evidence="2 3">
    <name type="scientific">Metarhizium album (strain ARSEF 1941)</name>
    <dbReference type="NCBI Taxonomy" id="1081103"/>
    <lineage>
        <taxon>Eukaryota</taxon>
        <taxon>Fungi</taxon>
        <taxon>Dikarya</taxon>
        <taxon>Ascomycota</taxon>
        <taxon>Pezizomycotina</taxon>
        <taxon>Sordariomycetes</taxon>
        <taxon>Hypocreomycetidae</taxon>
        <taxon>Hypocreales</taxon>
        <taxon>Clavicipitaceae</taxon>
        <taxon>Metarhizium</taxon>
    </lineage>
</organism>
<dbReference type="Proteomes" id="UP000030816">
    <property type="component" value="Unassembled WGS sequence"/>
</dbReference>
<feature type="region of interest" description="Disordered" evidence="1">
    <location>
        <begin position="331"/>
        <end position="368"/>
    </location>
</feature>
<dbReference type="OrthoDB" id="5234071at2759"/>
<evidence type="ECO:0000313" key="3">
    <source>
        <dbReference type="Proteomes" id="UP000030816"/>
    </source>
</evidence>
<dbReference type="HOGENOM" id="CLU_018777_0_0_1"/>
<accession>A0A0B2X7T5</accession>
<evidence type="ECO:0000256" key="1">
    <source>
        <dbReference type="SAM" id="MobiDB-lite"/>
    </source>
</evidence>
<feature type="compositionally biased region" description="Pro residues" evidence="1">
    <location>
        <begin position="359"/>
        <end position="368"/>
    </location>
</feature>
<keyword evidence="3" id="KW-1185">Reference proteome</keyword>
<feature type="region of interest" description="Disordered" evidence="1">
    <location>
        <begin position="38"/>
        <end position="66"/>
    </location>
</feature>
<feature type="compositionally biased region" description="Polar residues" evidence="1">
    <location>
        <begin position="499"/>
        <end position="513"/>
    </location>
</feature>
<dbReference type="AlphaFoldDB" id="A0A0B2X7T5"/>
<protein>
    <submittedName>
        <fullName evidence="2">Uncharacterized protein</fullName>
    </submittedName>
</protein>
<feature type="compositionally biased region" description="Low complexity" evidence="1">
    <location>
        <begin position="53"/>
        <end position="66"/>
    </location>
</feature>
<comment type="caution">
    <text evidence="2">The sequence shown here is derived from an EMBL/GenBank/DDBJ whole genome shotgun (WGS) entry which is preliminary data.</text>
</comment>
<dbReference type="GeneID" id="63734802"/>
<proteinExistence type="predicted"/>
<sequence length="531" mass="56993">MVSLFGLKLGSDRKKAQIKQAQGNAPQKWSRFDQYAFDDSQYPGNNLSRPRFRSTTRPSTAHSTSSMSSWRAVFKNPAVTSSMADLASPRRRPSVGSLRHVASDWNTRPGTAFPAALQTSGFQPGVPSRTPGNQKAGWISPSDIHLCKNPANIRPATPLGQNPFVTAPATPRSPKSPLAQSDFEQHTGRGEHANTSALPFTVHNGKLDKEIVTQTANPSPPPSDTNSEGALSPVNVPASENRPPLSGGNAPSALKNVDMPEPISIPSPEGLIVRSVRARRDTFAFHQPRRQSFTMEFEGSNRATVMHPPKEGFSGNFADFDFGQGVARAASNTSAREVKPSFDAATRPSMSSESTSAMPPRPLQPVVPPPATNDVEVTAMDAYGPPADSGIGCSRSEPTPRPAENLGRSAFSRPPMEGDFPMYKGLPRGRQRGPRPPPLSSFDDKNAFKLPMWSGFDRSEPRRSAIPAPLTPSRPSSSRSPKAGLSTPTSATAPRIPSPTFSSLAQSSSNSGDTFEKSFGINLDEYFNSLP</sequence>
<dbReference type="EMBL" id="AZHE01000001">
    <property type="protein sequence ID" value="KHO01346.1"/>
    <property type="molecule type" value="Genomic_DNA"/>
</dbReference>
<feature type="compositionally biased region" description="Basic and acidic residues" evidence="1">
    <location>
        <begin position="183"/>
        <end position="192"/>
    </location>
</feature>
<reference evidence="2 3" key="1">
    <citation type="journal article" date="2014" name="Proc. Natl. Acad. Sci. U.S.A.">
        <title>Trajectory and genomic determinants of fungal-pathogen speciation and host adaptation.</title>
        <authorList>
            <person name="Hu X."/>
            <person name="Xiao G."/>
            <person name="Zheng P."/>
            <person name="Shang Y."/>
            <person name="Su Y."/>
            <person name="Zhang X."/>
            <person name="Liu X."/>
            <person name="Zhan S."/>
            <person name="St Leger R.J."/>
            <person name="Wang C."/>
        </authorList>
    </citation>
    <scope>NUCLEOTIDE SEQUENCE [LARGE SCALE GENOMIC DNA]</scope>
    <source>
        <strain evidence="2 3">ARSEF 1941</strain>
    </source>
</reference>
<feature type="compositionally biased region" description="Polar residues" evidence="1">
    <location>
        <begin position="348"/>
        <end position="357"/>
    </location>
</feature>
<feature type="region of interest" description="Disordered" evidence="1">
    <location>
        <begin position="213"/>
        <end position="253"/>
    </location>
</feature>
<evidence type="ECO:0000313" key="2">
    <source>
        <dbReference type="EMBL" id="KHO01346.1"/>
    </source>
</evidence>
<feature type="region of interest" description="Disordered" evidence="1">
    <location>
        <begin position="384"/>
        <end position="516"/>
    </location>
</feature>
<gene>
    <name evidence="2" type="ORF">MAM_00347</name>
</gene>
<name>A0A0B2X7T5_METAS</name>